<evidence type="ECO:0000256" key="1">
    <source>
        <dbReference type="ARBA" id="ARBA00010457"/>
    </source>
</evidence>
<keyword evidence="2 6" id="KW-0560">Oxidoreductase</keyword>
<keyword evidence="2" id="KW-0479">Metal-binding</keyword>
<dbReference type="InterPro" id="IPR001424">
    <property type="entry name" value="SOD_Cu_Zn_dom"/>
</dbReference>
<feature type="region of interest" description="Disordered" evidence="3">
    <location>
        <begin position="124"/>
        <end position="149"/>
    </location>
</feature>
<dbReference type="Pfam" id="PF00080">
    <property type="entry name" value="Sod_Cu"/>
    <property type="match status" value="1"/>
</dbReference>
<comment type="catalytic activity">
    <reaction evidence="2">
        <text>2 superoxide + 2 H(+) = H2O2 + O2</text>
        <dbReference type="Rhea" id="RHEA:20696"/>
        <dbReference type="ChEBI" id="CHEBI:15378"/>
        <dbReference type="ChEBI" id="CHEBI:15379"/>
        <dbReference type="ChEBI" id="CHEBI:16240"/>
        <dbReference type="ChEBI" id="CHEBI:18421"/>
        <dbReference type="EC" id="1.15.1.1"/>
    </reaction>
</comment>
<keyword evidence="2" id="KW-0862">Zinc</keyword>
<keyword evidence="7" id="KW-1185">Reference proteome</keyword>
<protein>
    <recommendedName>
        <fullName evidence="2">Superoxide dismutase [Cu-Zn]</fullName>
        <ecNumber evidence="2">1.15.1.1</ecNumber>
    </recommendedName>
</protein>
<evidence type="ECO:0000313" key="6">
    <source>
        <dbReference type="EMBL" id="EEF62747.1"/>
    </source>
</evidence>
<dbReference type="InterPro" id="IPR036423">
    <property type="entry name" value="SOD-like_Cu/Zn_dom_sf"/>
</dbReference>
<accession>B9XB62</accession>
<dbReference type="SUPFAM" id="SSF49329">
    <property type="entry name" value="Cu,Zn superoxide dismutase-like"/>
    <property type="match status" value="1"/>
</dbReference>
<keyword evidence="2" id="KW-0186">Copper</keyword>
<dbReference type="OrthoDB" id="9792957at2"/>
<comment type="function">
    <text evidence="2">Destroys radicals which are normally produced within the cells and which are toxic to biological systems.</text>
</comment>
<comment type="cofactor">
    <cofactor evidence="2">
        <name>Cu cation</name>
        <dbReference type="ChEBI" id="CHEBI:23378"/>
    </cofactor>
    <text evidence="2">Binds 1 copper ion per subunit.</text>
</comment>
<feature type="signal peptide" evidence="4">
    <location>
        <begin position="1"/>
        <end position="46"/>
    </location>
</feature>
<dbReference type="PROSITE" id="PS00332">
    <property type="entry name" value="SOD_CU_ZN_2"/>
    <property type="match status" value="1"/>
</dbReference>
<gene>
    <name evidence="6" type="ORF">Cflav_PD5382</name>
</gene>
<evidence type="ECO:0000256" key="4">
    <source>
        <dbReference type="SAM" id="SignalP"/>
    </source>
</evidence>
<sequence precursor="true">MNSQAFNPLARQAVKMLLLMIKSMKPALLICSVSCCVLILTQPGCASRSASAGAPGSNIFGDQGQQDQSEPKAIAYLNATAGHKANGTVTFTAVPGGVRIIAGIMGLAPGIHAFHIHENGDCSAPDASSAGGHFNPAGKPHGGPESVDRHLGDLGNIAADADGEAHLDFIDSQISLTGTNSIINRSLVVHEGADDYVSQPAGNSGARVACGVIQKQ</sequence>
<evidence type="ECO:0000256" key="3">
    <source>
        <dbReference type="SAM" id="MobiDB-lite"/>
    </source>
</evidence>
<evidence type="ECO:0000259" key="5">
    <source>
        <dbReference type="Pfam" id="PF00080"/>
    </source>
</evidence>
<dbReference type="Gene3D" id="2.60.40.200">
    <property type="entry name" value="Superoxide dismutase, copper/zinc binding domain"/>
    <property type="match status" value="1"/>
</dbReference>
<feature type="chain" id="PRO_5002894605" description="Superoxide dismutase [Cu-Zn]" evidence="4">
    <location>
        <begin position="47"/>
        <end position="216"/>
    </location>
</feature>
<feature type="domain" description="Superoxide dismutase copper/zinc binding" evidence="5">
    <location>
        <begin position="86"/>
        <end position="213"/>
    </location>
</feature>
<dbReference type="PRINTS" id="PR00068">
    <property type="entry name" value="CUZNDISMTASE"/>
</dbReference>
<comment type="cofactor">
    <cofactor evidence="2">
        <name>Zn(2+)</name>
        <dbReference type="ChEBI" id="CHEBI:29105"/>
    </cofactor>
    <text evidence="2">Binds 1 zinc ion per subunit.</text>
</comment>
<name>B9XB62_PEDPL</name>
<dbReference type="GO" id="GO:0005507">
    <property type="term" value="F:copper ion binding"/>
    <property type="evidence" value="ECO:0007669"/>
    <property type="project" value="InterPro"/>
</dbReference>
<dbReference type="RefSeq" id="WP_007413060.1">
    <property type="nucleotide sequence ID" value="NZ_ABOX02000003.1"/>
</dbReference>
<dbReference type="AlphaFoldDB" id="B9XB62"/>
<dbReference type="EC" id="1.15.1.1" evidence="2"/>
<dbReference type="PANTHER" id="PTHR10003">
    <property type="entry name" value="SUPEROXIDE DISMUTASE CU-ZN -RELATED"/>
    <property type="match status" value="1"/>
</dbReference>
<dbReference type="GO" id="GO:0004784">
    <property type="term" value="F:superoxide dismutase activity"/>
    <property type="evidence" value="ECO:0007669"/>
    <property type="project" value="UniProtKB-EC"/>
</dbReference>
<dbReference type="STRING" id="320771.Cflav_PD5382"/>
<comment type="similarity">
    <text evidence="1 2">Belongs to the Cu-Zn superoxide dismutase family.</text>
</comment>
<reference evidence="6 7" key="1">
    <citation type="journal article" date="2011" name="J. Bacteriol.">
        <title>Genome sequence of 'Pedosphaera parvula' Ellin514, an aerobic Verrucomicrobial isolate from pasture soil.</title>
        <authorList>
            <person name="Kant R."/>
            <person name="van Passel M.W."/>
            <person name="Sangwan P."/>
            <person name="Palva A."/>
            <person name="Lucas S."/>
            <person name="Copeland A."/>
            <person name="Lapidus A."/>
            <person name="Glavina Del Rio T."/>
            <person name="Dalin E."/>
            <person name="Tice H."/>
            <person name="Bruce D."/>
            <person name="Goodwin L."/>
            <person name="Pitluck S."/>
            <person name="Chertkov O."/>
            <person name="Larimer F.W."/>
            <person name="Land M.L."/>
            <person name="Hauser L."/>
            <person name="Brettin T.S."/>
            <person name="Detter J.C."/>
            <person name="Han S."/>
            <person name="de Vos W.M."/>
            <person name="Janssen P.H."/>
            <person name="Smidt H."/>
        </authorList>
    </citation>
    <scope>NUCLEOTIDE SEQUENCE [LARGE SCALE GENOMIC DNA]</scope>
    <source>
        <strain evidence="6 7">Ellin514</strain>
    </source>
</reference>
<dbReference type="PROSITE" id="PS00087">
    <property type="entry name" value="SOD_CU_ZN_1"/>
    <property type="match status" value="1"/>
</dbReference>
<dbReference type="CDD" id="cd00305">
    <property type="entry name" value="Cu-Zn_Superoxide_Dismutase"/>
    <property type="match status" value="1"/>
</dbReference>
<evidence type="ECO:0000313" key="7">
    <source>
        <dbReference type="Proteomes" id="UP000003688"/>
    </source>
</evidence>
<comment type="caution">
    <text evidence="6">The sequence shown here is derived from an EMBL/GenBank/DDBJ whole genome shotgun (WGS) entry which is preliminary data.</text>
</comment>
<keyword evidence="4" id="KW-0732">Signal</keyword>
<evidence type="ECO:0000256" key="2">
    <source>
        <dbReference type="RuleBase" id="RU000393"/>
    </source>
</evidence>
<dbReference type="Proteomes" id="UP000003688">
    <property type="component" value="Unassembled WGS sequence"/>
</dbReference>
<proteinExistence type="inferred from homology"/>
<organism evidence="6 7">
    <name type="scientific">Pedosphaera parvula (strain Ellin514)</name>
    <dbReference type="NCBI Taxonomy" id="320771"/>
    <lineage>
        <taxon>Bacteria</taxon>
        <taxon>Pseudomonadati</taxon>
        <taxon>Verrucomicrobiota</taxon>
        <taxon>Pedosphaerae</taxon>
        <taxon>Pedosphaerales</taxon>
        <taxon>Pedosphaeraceae</taxon>
        <taxon>Pedosphaera</taxon>
    </lineage>
</organism>
<dbReference type="EMBL" id="ABOX02000003">
    <property type="protein sequence ID" value="EEF62747.1"/>
    <property type="molecule type" value="Genomic_DNA"/>
</dbReference>
<dbReference type="InterPro" id="IPR018152">
    <property type="entry name" value="SOD_Cu/Zn_BS"/>
</dbReference>
<dbReference type="InterPro" id="IPR024134">
    <property type="entry name" value="SOD_Cu/Zn_/chaperone"/>
</dbReference>